<dbReference type="PANTHER" id="PTHR24369">
    <property type="entry name" value="ANTIGEN BSP, PUTATIVE-RELATED"/>
    <property type="match status" value="1"/>
</dbReference>
<evidence type="ECO:0000313" key="5">
    <source>
        <dbReference type="EMBL" id="CAD7279975.1"/>
    </source>
</evidence>
<dbReference type="InterPro" id="IPR032675">
    <property type="entry name" value="LRR_dom_sf"/>
</dbReference>
<dbReference type="EMBL" id="OA883914">
    <property type="protein sequence ID" value="CAD7279975.1"/>
    <property type="molecule type" value="Genomic_DNA"/>
</dbReference>
<dbReference type="InterPro" id="IPR026906">
    <property type="entry name" value="LRR_5"/>
</dbReference>
<dbReference type="EMBL" id="CAJPEX010001877">
    <property type="protein sequence ID" value="CAG0920127.1"/>
    <property type="molecule type" value="Genomic_DNA"/>
</dbReference>
<dbReference type="AlphaFoldDB" id="A0A7R9GGQ4"/>
<organism evidence="5">
    <name type="scientific">Notodromas monacha</name>
    <dbReference type="NCBI Taxonomy" id="399045"/>
    <lineage>
        <taxon>Eukaryota</taxon>
        <taxon>Metazoa</taxon>
        <taxon>Ecdysozoa</taxon>
        <taxon>Arthropoda</taxon>
        <taxon>Crustacea</taxon>
        <taxon>Oligostraca</taxon>
        <taxon>Ostracoda</taxon>
        <taxon>Podocopa</taxon>
        <taxon>Podocopida</taxon>
        <taxon>Cypridocopina</taxon>
        <taxon>Cypridoidea</taxon>
        <taxon>Cyprididae</taxon>
        <taxon>Notodromas</taxon>
    </lineage>
</organism>
<keyword evidence="2 4" id="KW-0732">Signal</keyword>
<evidence type="ECO:0000256" key="2">
    <source>
        <dbReference type="ARBA" id="ARBA00022729"/>
    </source>
</evidence>
<dbReference type="PROSITE" id="PS51450">
    <property type="entry name" value="LRR"/>
    <property type="match status" value="1"/>
</dbReference>
<keyword evidence="3" id="KW-0677">Repeat</keyword>
<dbReference type="Pfam" id="PF13306">
    <property type="entry name" value="LRR_5"/>
    <property type="match status" value="1"/>
</dbReference>
<dbReference type="SUPFAM" id="SSF52058">
    <property type="entry name" value="L domain-like"/>
    <property type="match status" value="1"/>
</dbReference>
<evidence type="ECO:0000256" key="1">
    <source>
        <dbReference type="ARBA" id="ARBA00022614"/>
    </source>
</evidence>
<dbReference type="PANTHER" id="PTHR24369:SF210">
    <property type="entry name" value="CHAOPTIN-RELATED"/>
    <property type="match status" value="1"/>
</dbReference>
<dbReference type="SMART" id="SM00369">
    <property type="entry name" value="LRR_TYP"/>
    <property type="match status" value="3"/>
</dbReference>
<accession>A0A7R9GGQ4</accession>
<proteinExistence type="predicted"/>
<dbReference type="InterPro" id="IPR003591">
    <property type="entry name" value="Leu-rich_rpt_typical-subtyp"/>
</dbReference>
<dbReference type="InterPro" id="IPR050541">
    <property type="entry name" value="LRR_TM_domain-containing"/>
</dbReference>
<protein>
    <submittedName>
        <fullName evidence="5">Uncharacterized protein</fullName>
    </submittedName>
</protein>
<dbReference type="Gene3D" id="3.80.10.10">
    <property type="entry name" value="Ribonuclease Inhibitor"/>
    <property type="match status" value="1"/>
</dbReference>
<name>A0A7R9GGQ4_9CRUS</name>
<dbReference type="Pfam" id="PF13855">
    <property type="entry name" value="LRR_8"/>
    <property type="match status" value="1"/>
</dbReference>
<evidence type="ECO:0000256" key="3">
    <source>
        <dbReference type="ARBA" id="ARBA00022737"/>
    </source>
</evidence>
<dbReference type="GO" id="GO:0005886">
    <property type="term" value="C:plasma membrane"/>
    <property type="evidence" value="ECO:0007669"/>
    <property type="project" value="TreeGrafter"/>
</dbReference>
<dbReference type="InterPro" id="IPR001611">
    <property type="entry name" value="Leu-rich_rpt"/>
</dbReference>
<sequence>MWRTQWTKNFFVSLIATIASAALTISSAIYSTTRQSINPCDFLNTSSIKPCVCGQAILDCSRVTSEEQLLAIPGLHSEPGLGFDTITITDNGFLASLPRGAFGSHYATKSYVFARNNQLRSIHEDVFSAASATVTKIVVHENALTSFPFTAIGNFSALESFVAFGNYIRTIPSHAFDSVSQNLHTILLQNNNIQDIGEFAFRGLPRLKALVLERNSLTQLGPGSLHLSTEVASVTLASNSIARVDPLVSGGGIFPPRIVLTRNLLPSLPQEPWERILGELLASEEATYVELSGNPLECNCEVKWLYSRPEFAELIHYTCDDGKWLWDTDESTFDNC</sequence>
<evidence type="ECO:0000313" key="6">
    <source>
        <dbReference type="Proteomes" id="UP000678499"/>
    </source>
</evidence>
<dbReference type="OrthoDB" id="6374966at2759"/>
<reference evidence="5" key="1">
    <citation type="submission" date="2020-11" db="EMBL/GenBank/DDBJ databases">
        <authorList>
            <person name="Tran Van P."/>
        </authorList>
    </citation>
    <scope>NUCLEOTIDE SEQUENCE</scope>
</reference>
<evidence type="ECO:0000256" key="4">
    <source>
        <dbReference type="SAM" id="SignalP"/>
    </source>
</evidence>
<dbReference type="Proteomes" id="UP000678499">
    <property type="component" value="Unassembled WGS sequence"/>
</dbReference>
<gene>
    <name evidence="5" type="ORF">NMOB1V02_LOCUS7639</name>
</gene>
<feature type="signal peptide" evidence="4">
    <location>
        <begin position="1"/>
        <end position="21"/>
    </location>
</feature>
<keyword evidence="1" id="KW-0433">Leucine-rich repeat</keyword>
<keyword evidence="6" id="KW-1185">Reference proteome</keyword>
<feature type="chain" id="PRO_5036210847" evidence="4">
    <location>
        <begin position="22"/>
        <end position="336"/>
    </location>
</feature>